<evidence type="ECO:0000313" key="4">
    <source>
        <dbReference type="EMBL" id="KAK8982329.1"/>
    </source>
</evidence>
<keyword evidence="5" id="KW-1185">Reference proteome</keyword>
<dbReference type="Proteomes" id="UP001396334">
    <property type="component" value="Unassembled WGS sequence"/>
</dbReference>
<sequence>MLLSANHYPPCPDPSLTLGMSKHYDAQLLTILHQGDVNGLQVFKDGEWTSVDPLRNALVINVGNTLQIISNNKLKSVEHRVVTNSNCARTSVGFFIAPSDDSIIEPAKSVVGNAAVYRAFEFKEFLLHFFPNFHNNDLVMERFKLQA</sequence>
<dbReference type="PANTHER" id="PTHR47991">
    <property type="entry name" value="OXOGLUTARATE/IRON-DEPENDENT DIOXYGENASE"/>
    <property type="match status" value="1"/>
</dbReference>
<protein>
    <recommendedName>
        <fullName evidence="3">Fe2OG dioxygenase domain-containing protein</fullName>
    </recommendedName>
</protein>
<evidence type="ECO:0000256" key="2">
    <source>
        <dbReference type="ARBA" id="ARBA00023004"/>
    </source>
</evidence>
<organism evidence="4 5">
    <name type="scientific">Hibiscus sabdariffa</name>
    <name type="common">roselle</name>
    <dbReference type="NCBI Taxonomy" id="183260"/>
    <lineage>
        <taxon>Eukaryota</taxon>
        <taxon>Viridiplantae</taxon>
        <taxon>Streptophyta</taxon>
        <taxon>Embryophyta</taxon>
        <taxon>Tracheophyta</taxon>
        <taxon>Spermatophyta</taxon>
        <taxon>Magnoliopsida</taxon>
        <taxon>eudicotyledons</taxon>
        <taxon>Gunneridae</taxon>
        <taxon>Pentapetalae</taxon>
        <taxon>rosids</taxon>
        <taxon>malvids</taxon>
        <taxon>Malvales</taxon>
        <taxon>Malvaceae</taxon>
        <taxon>Malvoideae</taxon>
        <taxon>Hibiscus</taxon>
    </lineage>
</organism>
<proteinExistence type="predicted"/>
<dbReference type="Pfam" id="PF03171">
    <property type="entry name" value="2OG-FeII_Oxy"/>
    <property type="match status" value="1"/>
</dbReference>
<gene>
    <name evidence="4" type="ORF">V6N11_037500</name>
</gene>
<dbReference type="InterPro" id="IPR044861">
    <property type="entry name" value="IPNS-like_FE2OG_OXY"/>
</dbReference>
<evidence type="ECO:0000313" key="5">
    <source>
        <dbReference type="Proteomes" id="UP001396334"/>
    </source>
</evidence>
<evidence type="ECO:0000256" key="1">
    <source>
        <dbReference type="ARBA" id="ARBA00022723"/>
    </source>
</evidence>
<keyword evidence="1" id="KW-0479">Metal-binding</keyword>
<dbReference type="Gene3D" id="2.60.120.330">
    <property type="entry name" value="B-lactam Antibiotic, Isopenicillin N Synthase, Chain"/>
    <property type="match status" value="1"/>
</dbReference>
<accession>A0ABR2P1P0</accession>
<dbReference type="PROSITE" id="PS51471">
    <property type="entry name" value="FE2OG_OXY"/>
    <property type="match status" value="1"/>
</dbReference>
<feature type="domain" description="Fe2OG dioxygenase" evidence="3">
    <location>
        <begin position="1"/>
        <end position="98"/>
    </location>
</feature>
<reference evidence="4 5" key="1">
    <citation type="journal article" date="2024" name="G3 (Bethesda)">
        <title>Genome assembly of Hibiscus sabdariffa L. provides insights into metabolisms of medicinal natural products.</title>
        <authorList>
            <person name="Kim T."/>
        </authorList>
    </citation>
    <scope>NUCLEOTIDE SEQUENCE [LARGE SCALE GENOMIC DNA]</scope>
    <source>
        <strain evidence="4">TK-2024</strain>
        <tissue evidence="4">Old leaves</tissue>
    </source>
</reference>
<dbReference type="InterPro" id="IPR050295">
    <property type="entry name" value="Plant_2OG-oxidoreductases"/>
</dbReference>
<name>A0ABR2P1P0_9ROSI</name>
<comment type="caution">
    <text evidence="4">The sequence shown here is derived from an EMBL/GenBank/DDBJ whole genome shotgun (WGS) entry which is preliminary data.</text>
</comment>
<dbReference type="InterPro" id="IPR027443">
    <property type="entry name" value="IPNS-like_sf"/>
</dbReference>
<dbReference type="SUPFAM" id="SSF51197">
    <property type="entry name" value="Clavaminate synthase-like"/>
    <property type="match status" value="1"/>
</dbReference>
<dbReference type="InterPro" id="IPR005123">
    <property type="entry name" value="Oxoglu/Fe-dep_dioxygenase_dom"/>
</dbReference>
<dbReference type="EMBL" id="JBBPBN010000086">
    <property type="protein sequence ID" value="KAK8982329.1"/>
    <property type="molecule type" value="Genomic_DNA"/>
</dbReference>
<keyword evidence="2" id="KW-0408">Iron</keyword>
<evidence type="ECO:0000259" key="3">
    <source>
        <dbReference type="PROSITE" id="PS51471"/>
    </source>
</evidence>